<sequence length="206" mass="24161">MKDITIFDNFINDEELEEVRQFTGEESLNLNDEYYGENHQSINRKWFFNERDNSYKKGLVDLTPESNWTFDMENIIPSAKNFILKMKNRVEKYTNINFKLERVYLNLQVIGQDVKLHVDANKPNVYTLLIYIGDITPENYDKAGGDLELQTKEITRIEPFTKRAVLFKGYIPHLAYGPLVPDITRISMAFKFVDTSNELPFAVHYS</sequence>
<protein>
    <recommendedName>
        <fullName evidence="2">Prolyl 4-hydroxylase alpha subunit Fe(2+) 2OG dioxygenase domain-containing protein</fullName>
    </recommendedName>
</protein>
<proteinExistence type="predicted"/>
<evidence type="ECO:0000313" key="1">
    <source>
        <dbReference type="EMBL" id="QHT98333.1"/>
    </source>
</evidence>
<dbReference type="AlphaFoldDB" id="A0A6C0J3X0"/>
<reference evidence="1" key="1">
    <citation type="journal article" date="2020" name="Nature">
        <title>Giant virus diversity and host interactions through global metagenomics.</title>
        <authorList>
            <person name="Schulz F."/>
            <person name="Roux S."/>
            <person name="Paez-Espino D."/>
            <person name="Jungbluth S."/>
            <person name="Walsh D.A."/>
            <person name="Denef V.J."/>
            <person name="McMahon K.D."/>
            <person name="Konstantinidis K.T."/>
            <person name="Eloe-Fadrosh E.A."/>
            <person name="Kyrpides N.C."/>
            <person name="Woyke T."/>
        </authorList>
    </citation>
    <scope>NUCLEOTIDE SEQUENCE</scope>
    <source>
        <strain evidence="1">GVMAG-M-3300025652-16</strain>
    </source>
</reference>
<name>A0A6C0J3X0_9ZZZZ</name>
<evidence type="ECO:0008006" key="2">
    <source>
        <dbReference type="Google" id="ProtNLM"/>
    </source>
</evidence>
<organism evidence="1">
    <name type="scientific">viral metagenome</name>
    <dbReference type="NCBI Taxonomy" id="1070528"/>
    <lineage>
        <taxon>unclassified sequences</taxon>
        <taxon>metagenomes</taxon>
        <taxon>organismal metagenomes</taxon>
    </lineage>
</organism>
<dbReference type="Gene3D" id="2.60.120.620">
    <property type="entry name" value="q2cbj1_9rhob like domain"/>
    <property type="match status" value="1"/>
</dbReference>
<dbReference type="EMBL" id="MN740292">
    <property type="protein sequence ID" value="QHT98333.1"/>
    <property type="molecule type" value="Genomic_DNA"/>
</dbReference>
<accession>A0A6C0J3X0</accession>